<evidence type="ECO:0000313" key="2">
    <source>
        <dbReference type="EMBL" id="ADN14825.1"/>
    </source>
</evidence>
<evidence type="ECO:0000313" key="3">
    <source>
        <dbReference type="Proteomes" id="UP000008206"/>
    </source>
</evidence>
<reference evidence="3" key="1">
    <citation type="journal article" date="2011" name="MBio">
        <title>Novel metabolic attributes of the genus Cyanothece, comprising a group of unicellular nitrogen-fixing Cyanobacteria.</title>
        <authorList>
            <person name="Bandyopadhyay A."/>
            <person name="Elvitigala T."/>
            <person name="Welsh E."/>
            <person name="Stockel J."/>
            <person name="Liberton M."/>
            <person name="Min H."/>
            <person name="Sherman L.A."/>
            <person name="Pakrasi H.B."/>
        </authorList>
    </citation>
    <scope>NUCLEOTIDE SEQUENCE [LARGE SCALE GENOMIC DNA]</scope>
    <source>
        <strain evidence="3">PCC 7822</strain>
    </source>
</reference>
<dbReference type="InterPro" id="IPR010985">
    <property type="entry name" value="Ribbon_hlx_hlx"/>
</dbReference>
<evidence type="ECO:0000259" key="1">
    <source>
        <dbReference type="Pfam" id="PF01402"/>
    </source>
</evidence>
<feature type="domain" description="Ribbon-helix-helix protein CopG" evidence="1">
    <location>
        <begin position="10"/>
        <end position="44"/>
    </location>
</feature>
<keyword evidence="3" id="KW-1185">Reference proteome</keyword>
<gene>
    <name evidence="2" type="ordered locus">Cyan7822_2866</name>
</gene>
<protein>
    <submittedName>
        <fullName evidence="2">CopG domain protein DNA-binding domain protein</fullName>
    </submittedName>
</protein>
<dbReference type="Gene3D" id="1.10.1220.10">
    <property type="entry name" value="Met repressor-like"/>
    <property type="match status" value="1"/>
</dbReference>
<sequence>MVHIMSRDEQLKVRLTKEEMERLEAYAKSKGYSKSEIIRDYIKRLPKLDG</sequence>
<dbReference type="Pfam" id="PF01402">
    <property type="entry name" value="RHH_1"/>
    <property type="match status" value="1"/>
</dbReference>
<dbReference type="InterPro" id="IPR002145">
    <property type="entry name" value="CopG"/>
</dbReference>
<dbReference type="HOGENOM" id="CLU_202531_2_1_3"/>
<name>E0U6R6_GLOV7</name>
<keyword evidence="2" id="KW-0238">DNA-binding</keyword>
<proteinExistence type="predicted"/>
<accession>E0U6R6</accession>
<dbReference type="KEGG" id="cyj:Cyan7822_2866"/>
<dbReference type="eggNOG" id="ENOG5033JMM">
    <property type="taxonomic scope" value="Bacteria"/>
</dbReference>
<organism evidence="2 3">
    <name type="scientific">Gloeothece verrucosa (strain PCC 7822)</name>
    <name type="common">Cyanothece sp. (strain PCC 7822)</name>
    <dbReference type="NCBI Taxonomy" id="497965"/>
    <lineage>
        <taxon>Bacteria</taxon>
        <taxon>Bacillati</taxon>
        <taxon>Cyanobacteriota</taxon>
        <taxon>Cyanophyceae</taxon>
        <taxon>Oscillatoriophycideae</taxon>
        <taxon>Chroococcales</taxon>
        <taxon>Aphanothecaceae</taxon>
        <taxon>Gloeothece</taxon>
        <taxon>Gloeothece verrucosa</taxon>
    </lineage>
</organism>
<dbReference type="InterPro" id="IPR013321">
    <property type="entry name" value="Arc_rbn_hlx_hlx"/>
</dbReference>
<dbReference type="SUPFAM" id="SSF47598">
    <property type="entry name" value="Ribbon-helix-helix"/>
    <property type="match status" value="1"/>
</dbReference>
<dbReference type="GO" id="GO:0006355">
    <property type="term" value="P:regulation of DNA-templated transcription"/>
    <property type="evidence" value="ECO:0007669"/>
    <property type="project" value="InterPro"/>
</dbReference>
<dbReference type="EMBL" id="CP002198">
    <property type="protein sequence ID" value="ADN14825.1"/>
    <property type="molecule type" value="Genomic_DNA"/>
</dbReference>
<dbReference type="AlphaFoldDB" id="E0U6R6"/>
<dbReference type="GO" id="GO:0003677">
    <property type="term" value="F:DNA binding"/>
    <property type="evidence" value="ECO:0007669"/>
    <property type="project" value="UniProtKB-KW"/>
</dbReference>
<dbReference type="Proteomes" id="UP000008206">
    <property type="component" value="Chromosome"/>
</dbReference>